<dbReference type="SUPFAM" id="SSF52833">
    <property type="entry name" value="Thioredoxin-like"/>
    <property type="match status" value="1"/>
</dbReference>
<proteinExistence type="inferred from homology"/>
<gene>
    <name evidence="3" type="ORF">LVJ77_05635</name>
</gene>
<evidence type="ECO:0000256" key="2">
    <source>
        <dbReference type="PROSITE-ProRule" id="PRU01282"/>
    </source>
</evidence>
<dbReference type="EMBL" id="CP091521">
    <property type="protein sequence ID" value="UOP05582.2"/>
    <property type="molecule type" value="Genomic_DNA"/>
</dbReference>
<accession>A0A8T9MZF5</accession>
<evidence type="ECO:0000313" key="3">
    <source>
        <dbReference type="EMBL" id="UOP05582.2"/>
    </source>
</evidence>
<reference evidence="3" key="2">
    <citation type="submission" date="2024-09" db="EMBL/GenBank/DDBJ databases">
        <authorList>
            <person name="Veyrier F.J."/>
        </authorList>
    </citation>
    <scope>NUCLEOTIDE SEQUENCE</scope>
    <source>
        <strain evidence="3">17694</strain>
    </source>
</reference>
<dbReference type="RefSeq" id="WP_281168323.1">
    <property type="nucleotide sequence ID" value="NZ_CP091521.1"/>
</dbReference>
<evidence type="ECO:0000256" key="1">
    <source>
        <dbReference type="ARBA" id="ARBA00007198"/>
    </source>
</evidence>
<dbReference type="Pfam" id="PF03960">
    <property type="entry name" value="ArsC"/>
    <property type="match status" value="1"/>
</dbReference>
<dbReference type="PROSITE" id="PS51353">
    <property type="entry name" value="ARSC"/>
    <property type="match status" value="1"/>
</dbReference>
<dbReference type="Gene3D" id="3.40.30.10">
    <property type="entry name" value="Glutaredoxin"/>
    <property type="match status" value="1"/>
</dbReference>
<dbReference type="KEGG" id="ckh:LVJ77_05635"/>
<dbReference type="AlphaFoldDB" id="A0A8T9MZF5"/>
<keyword evidence="4" id="KW-1185">Reference proteome</keyword>
<name>A0A8T9MZF5_9NEIS</name>
<dbReference type="Proteomes" id="UP000831534">
    <property type="component" value="Chromosome"/>
</dbReference>
<evidence type="ECO:0000313" key="4">
    <source>
        <dbReference type="Proteomes" id="UP000831534"/>
    </source>
</evidence>
<protein>
    <submittedName>
        <fullName evidence="3">ArsC/Spx/MgsR family protein</fullName>
    </submittedName>
</protein>
<dbReference type="InterPro" id="IPR006660">
    <property type="entry name" value="Arsenate_reductase-like"/>
</dbReference>
<reference evidence="3" key="1">
    <citation type="journal article" date="2022" name="Res Sq">
        <title>Evolution of multicellular longitudinally dividing oral cavity symbionts (Neisseriaceae).</title>
        <authorList>
            <person name="Nyongesa S."/>
            <person name="Weber P."/>
            <person name="Bernet E."/>
            <person name="Pullido F."/>
            <person name="Nieckarz M."/>
            <person name="Delaby M."/>
            <person name="Nieves C."/>
            <person name="Viehboeck T."/>
            <person name="Krause N."/>
            <person name="Rivera-Millot A."/>
            <person name="Nakamura A."/>
            <person name="Vischer N."/>
            <person name="VanNieuwenhze M."/>
            <person name="Brun Y."/>
            <person name="Cava F."/>
            <person name="Bulgheresi S."/>
            <person name="Veyrier F."/>
        </authorList>
    </citation>
    <scope>NUCLEOTIDE SEQUENCE</scope>
    <source>
        <strain evidence="3">17694</strain>
    </source>
</reference>
<sequence>MREHSDAYREHVAGRDLDEADLHALMAHYPELANRPFVASEKGVLLCRPPERVYELV</sequence>
<dbReference type="InterPro" id="IPR036249">
    <property type="entry name" value="Thioredoxin-like_sf"/>
</dbReference>
<organism evidence="3 4">
    <name type="scientific">Conchiformibius kuhniae</name>
    <dbReference type="NCBI Taxonomy" id="211502"/>
    <lineage>
        <taxon>Bacteria</taxon>
        <taxon>Pseudomonadati</taxon>
        <taxon>Pseudomonadota</taxon>
        <taxon>Betaproteobacteria</taxon>
        <taxon>Neisseriales</taxon>
        <taxon>Neisseriaceae</taxon>
        <taxon>Conchiformibius</taxon>
    </lineage>
</organism>
<comment type="similarity">
    <text evidence="1 2">Belongs to the ArsC family.</text>
</comment>